<feature type="compositionally biased region" description="Pro residues" evidence="1">
    <location>
        <begin position="95"/>
        <end position="118"/>
    </location>
</feature>
<comment type="caution">
    <text evidence="2">The sequence shown here is derived from an EMBL/GenBank/DDBJ whole genome shotgun (WGS) entry which is preliminary data.</text>
</comment>
<organism evidence="2 3">
    <name type="scientific">Saccharothrix coeruleofusca</name>
    <dbReference type="NCBI Taxonomy" id="33919"/>
    <lineage>
        <taxon>Bacteria</taxon>
        <taxon>Bacillati</taxon>
        <taxon>Actinomycetota</taxon>
        <taxon>Actinomycetes</taxon>
        <taxon>Pseudonocardiales</taxon>
        <taxon>Pseudonocardiaceae</taxon>
        <taxon>Saccharothrix</taxon>
    </lineage>
</organism>
<gene>
    <name evidence="2" type="ORF">GCM10010185_33530</name>
</gene>
<name>A0A918EF58_9PSEU</name>
<feature type="region of interest" description="Disordered" evidence="1">
    <location>
        <begin position="53"/>
        <end position="134"/>
    </location>
</feature>
<dbReference type="EMBL" id="BMRG01000005">
    <property type="protein sequence ID" value="GGP58368.1"/>
    <property type="molecule type" value="Genomic_DNA"/>
</dbReference>
<evidence type="ECO:0000313" key="2">
    <source>
        <dbReference type="EMBL" id="GGP58368.1"/>
    </source>
</evidence>
<dbReference type="RefSeq" id="WP_189224183.1">
    <property type="nucleotide sequence ID" value="NZ_BMRG01000005.1"/>
</dbReference>
<keyword evidence="3" id="KW-1185">Reference proteome</keyword>
<accession>A0A918EF58</accession>
<protein>
    <submittedName>
        <fullName evidence="2">Uncharacterized protein</fullName>
    </submittedName>
</protein>
<feature type="compositionally biased region" description="Basic and acidic residues" evidence="1">
    <location>
        <begin position="53"/>
        <end position="76"/>
    </location>
</feature>
<sequence>MSVIEVDPRVQAAFDERVAAARRANAEVAGTLQASRERLAAEAREREERFAAERARMREKSQRLVAEAEKPQRPQWERPQSSGELAFGPEEDDAPPPPAAAPTPVYAPPPARPAPRRPAPVDDDEDFGTQSWLT</sequence>
<proteinExistence type="predicted"/>
<reference evidence="2" key="1">
    <citation type="journal article" date="2014" name="Int. J. Syst. Evol. Microbiol.">
        <title>Complete genome sequence of Corynebacterium casei LMG S-19264T (=DSM 44701T), isolated from a smear-ripened cheese.</title>
        <authorList>
            <consortium name="US DOE Joint Genome Institute (JGI-PGF)"/>
            <person name="Walter F."/>
            <person name="Albersmeier A."/>
            <person name="Kalinowski J."/>
            <person name="Ruckert C."/>
        </authorList>
    </citation>
    <scope>NUCLEOTIDE SEQUENCE</scope>
    <source>
        <strain evidence="2">JCM 3313</strain>
    </source>
</reference>
<evidence type="ECO:0000256" key="1">
    <source>
        <dbReference type="SAM" id="MobiDB-lite"/>
    </source>
</evidence>
<dbReference type="Proteomes" id="UP000639606">
    <property type="component" value="Unassembled WGS sequence"/>
</dbReference>
<dbReference type="AlphaFoldDB" id="A0A918EF58"/>
<evidence type="ECO:0000313" key="3">
    <source>
        <dbReference type="Proteomes" id="UP000639606"/>
    </source>
</evidence>
<reference evidence="2" key="2">
    <citation type="submission" date="2020-09" db="EMBL/GenBank/DDBJ databases">
        <authorList>
            <person name="Sun Q."/>
            <person name="Ohkuma M."/>
        </authorList>
    </citation>
    <scope>NUCLEOTIDE SEQUENCE</scope>
    <source>
        <strain evidence="2">JCM 3313</strain>
    </source>
</reference>